<gene>
    <name evidence="2" type="ORF">HYZ11_01695</name>
</gene>
<organism evidence="2 3">
    <name type="scientific">Tectimicrobiota bacterium</name>
    <dbReference type="NCBI Taxonomy" id="2528274"/>
    <lineage>
        <taxon>Bacteria</taxon>
        <taxon>Pseudomonadati</taxon>
        <taxon>Nitrospinota/Tectimicrobiota group</taxon>
        <taxon>Candidatus Tectimicrobiota</taxon>
    </lineage>
</organism>
<dbReference type="AlphaFoldDB" id="A0A932HZ05"/>
<name>A0A932HZ05_UNCTE</name>
<evidence type="ECO:0000256" key="1">
    <source>
        <dbReference type="SAM" id="SignalP"/>
    </source>
</evidence>
<feature type="chain" id="PRO_5037187634" description="DUF4412 domain-containing protein" evidence="1">
    <location>
        <begin position="24"/>
        <end position="346"/>
    </location>
</feature>
<dbReference type="Proteomes" id="UP000782312">
    <property type="component" value="Unassembled WGS sequence"/>
</dbReference>
<keyword evidence="1" id="KW-0732">Signal</keyword>
<accession>A0A932HZ05</accession>
<comment type="caution">
    <text evidence="2">The sequence shown here is derived from an EMBL/GenBank/DDBJ whole genome shotgun (WGS) entry which is preliminary data.</text>
</comment>
<evidence type="ECO:0008006" key="4">
    <source>
        <dbReference type="Google" id="ProtNLM"/>
    </source>
</evidence>
<evidence type="ECO:0000313" key="3">
    <source>
        <dbReference type="Proteomes" id="UP000782312"/>
    </source>
</evidence>
<evidence type="ECO:0000313" key="2">
    <source>
        <dbReference type="EMBL" id="MBI3126304.1"/>
    </source>
</evidence>
<proteinExistence type="predicted"/>
<reference evidence="2" key="1">
    <citation type="submission" date="2020-07" db="EMBL/GenBank/DDBJ databases">
        <title>Huge and variable diversity of episymbiotic CPR bacteria and DPANN archaea in groundwater ecosystems.</title>
        <authorList>
            <person name="He C.Y."/>
            <person name="Keren R."/>
            <person name="Whittaker M."/>
            <person name="Farag I.F."/>
            <person name="Doudna J."/>
            <person name="Cate J.H.D."/>
            <person name="Banfield J.F."/>
        </authorList>
    </citation>
    <scope>NUCLEOTIDE SEQUENCE</scope>
    <source>
        <strain evidence="2">NC_groundwater_763_Ag_S-0.2um_68_21</strain>
    </source>
</reference>
<dbReference type="EMBL" id="JACPUR010000001">
    <property type="protein sequence ID" value="MBI3126304.1"/>
    <property type="molecule type" value="Genomic_DNA"/>
</dbReference>
<protein>
    <recommendedName>
        <fullName evidence="4">DUF4412 domain-containing protein</fullName>
    </recommendedName>
</protein>
<sequence length="346" mass="38152">MRQIFRMLSGVWILALALGPAGAAAAEKIPLAYKGQSAALSYQIDVKSHHVVFDHGGGGWRGKTPERSHHEILNFDLKSQKNPGGVLSQISTFTGVNGKGSKLWGKEGDVPVLWLKREQIVGSSQLMDMDALGKVVKATGAPHFMSPGYKQKPDPDGPPMDLYRVLTMIFPQFPAKAVGVGDSWVVRDRFIVGPAEDKADANIQQRSHKLEAKIRRDFRLTFKGFEEQKGYRVARIAFEGKFGTDIKGIEPNNGHYITATGTAAGEFLFAPEQGLLVGADFKSKFDFSYATDGVLVGYYLTPKERISLLLEDRTTPPIPWRAEQQVRLELKKQTAGIDPSVKRASR</sequence>
<feature type="signal peptide" evidence="1">
    <location>
        <begin position="1"/>
        <end position="23"/>
    </location>
</feature>